<keyword evidence="1" id="KW-1133">Transmembrane helix</keyword>
<dbReference type="AlphaFoldDB" id="A0AAU7FAN3"/>
<dbReference type="Gene3D" id="3.60.10.10">
    <property type="entry name" value="Endonuclease/exonuclease/phosphatase"/>
    <property type="match status" value="1"/>
</dbReference>
<sequence length="308" mass="34008">MIKQSTFWPRLRCQLAHRALWLALLGLLLTSLAGLTWWLELFSHFPPIHLLLAIAGLLLASSLRERIFGFVLVTLVGAVYGWALYTPSPTGAYHPSTAIAFNLLISNTQYRNVEQWLNAQGADVILLTEATTEWQSQLSILRQTLPHGCAAWEDNPFGIALLLKHAPRHCEVRFSPAIPQQYPHLRVELADGLVVYGIHPPPPLGAELAAARDQQLRYLAQQIAQESAPVLVLGDFNITPFSPIYRAFRSQAGLAELGFQLAPSWSPIIGWPLLPLDRALARGISARLTIGPALGSDHRPIMVQIPAL</sequence>
<feature type="transmembrane region" description="Helical" evidence="1">
    <location>
        <begin position="44"/>
        <end position="60"/>
    </location>
</feature>
<keyword evidence="1" id="KW-0812">Transmembrane</keyword>
<proteinExistence type="predicted"/>
<evidence type="ECO:0000259" key="2">
    <source>
        <dbReference type="Pfam" id="PF03372"/>
    </source>
</evidence>
<protein>
    <submittedName>
        <fullName evidence="3">Endonuclease/exonuclease/phosphatase family protein</fullName>
    </submittedName>
</protein>
<evidence type="ECO:0000313" key="3">
    <source>
        <dbReference type="EMBL" id="XBM01592.1"/>
    </source>
</evidence>
<keyword evidence="3" id="KW-0540">Nuclease</keyword>
<dbReference type="InterPro" id="IPR036691">
    <property type="entry name" value="Endo/exonu/phosph_ase_sf"/>
</dbReference>
<dbReference type="InterPro" id="IPR005135">
    <property type="entry name" value="Endo/exonuclease/phosphatase"/>
</dbReference>
<accession>A0AAU7FAN3</accession>
<gene>
    <name evidence="3" type="ORF">ABHF33_04745</name>
</gene>
<dbReference type="KEGG" id="cmav:ABHF33_04745"/>
<dbReference type="RefSeq" id="WP_348945870.1">
    <property type="nucleotide sequence ID" value="NZ_CP157355.1"/>
</dbReference>
<organism evidence="3">
    <name type="scientific">Chitinibacter mangrovi</name>
    <dbReference type="NCBI Taxonomy" id="3153927"/>
    <lineage>
        <taxon>Bacteria</taxon>
        <taxon>Pseudomonadati</taxon>
        <taxon>Pseudomonadota</taxon>
        <taxon>Betaproteobacteria</taxon>
        <taxon>Neisseriales</taxon>
        <taxon>Chitinibacteraceae</taxon>
        <taxon>Chitinibacter</taxon>
    </lineage>
</organism>
<keyword evidence="1" id="KW-0472">Membrane</keyword>
<keyword evidence="3" id="KW-0378">Hydrolase</keyword>
<feature type="transmembrane region" description="Helical" evidence="1">
    <location>
        <begin position="67"/>
        <end position="85"/>
    </location>
</feature>
<dbReference type="EMBL" id="CP157355">
    <property type="protein sequence ID" value="XBM01592.1"/>
    <property type="molecule type" value="Genomic_DNA"/>
</dbReference>
<name>A0AAU7FAN3_9NEIS</name>
<evidence type="ECO:0000256" key="1">
    <source>
        <dbReference type="SAM" id="Phobius"/>
    </source>
</evidence>
<feature type="domain" description="Endonuclease/exonuclease/phosphatase" evidence="2">
    <location>
        <begin position="101"/>
        <end position="298"/>
    </location>
</feature>
<dbReference type="Pfam" id="PF03372">
    <property type="entry name" value="Exo_endo_phos"/>
    <property type="match status" value="1"/>
</dbReference>
<keyword evidence="3" id="KW-0255">Endonuclease</keyword>
<dbReference type="SUPFAM" id="SSF56219">
    <property type="entry name" value="DNase I-like"/>
    <property type="match status" value="1"/>
</dbReference>
<feature type="transmembrane region" description="Helical" evidence="1">
    <location>
        <begin position="20"/>
        <end position="38"/>
    </location>
</feature>
<dbReference type="GO" id="GO:0004519">
    <property type="term" value="F:endonuclease activity"/>
    <property type="evidence" value="ECO:0007669"/>
    <property type="project" value="UniProtKB-KW"/>
</dbReference>
<reference evidence="3" key="1">
    <citation type="submission" date="2024-05" db="EMBL/GenBank/DDBJ databases">
        <authorList>
            <person name="Yang L."/>
            <person name="Pan L."/>
        </authorList>
    </citation>
    <scope>NUCLEOTIDE SEQUENCE</scope>
    <source>
        <strain evidence="3">FCG-7</strain>
    </source>
</reference>